<reference evidence="1" key="1">
    <citation type="submission" date="2022-04" db="EMBL/GenBank/DDBJ databases">
        <title>Genome of the entomopathogenic fungus Entomophthora muscae.</title>
        <authorList>
            <person name="Elya C."/>
            <person name="Lovett B.R."/>
            <person name="Lee E."/>
            <person name="Macias A.M."/>
            <person name="Hajek A.E."/>
            <person name="De Bivort B.L."/>
            <person name="Kasson M.T."/>
            <person name="De Fine Licht H.H."/>
            <person name="Stajich J.E."/>
        </authorList>
    </citation>
    <scope>NUCLEOTIDE SEQUENCE</scope>
    <source>
        <strain evidence="1">Berkeley</strain>
    </source>
</reference>
<sequence length="164" mass="17419">MFSPFSSPRALDQKLVPAPPLPVRNIPDTYSCVTNIQTPAVTEQTSAITVKTPAATTQKPTTIKLLTAVNVQASAANKQIHTTTTQKPSTTKLLPAANAQTPAITKQMSTAIEQMHSATVQAPATLASPTYKPSVNQALMSQPATYQPLPSHVIRPVPIHSFGK</sequence>
<dbReference type="Proteomes" id="UP001165960">
    <property type="component" value="Unassembled WGS sequence"/>
</dbReference>
<evidence type="ECO:0000313" key="2">
    <source>
        <dbReference type="Proteomes" id="UP001165960"/>
    </source>
</evidence>
<proteinExistence type="predicted"/>
<comment type="caution">
    <text evidence="1">The sequence shown here is derived from an EMBL/GenBank/DDBJ whole genome shotgun (WGS) entry which is preliminary data.</text>
</comment>
<evidence type="ECO:0000313" key="1">
    <source>
        <dbReference type="EMBL" id="KAJ9056148.1"/>
    </source>
</evidence>
<name>A0ACC2S1A4_9FUNG</name>
<dbReference type="EMBL" id="QTSX02006012">
    <property type="protein sequence ID" value="KAJ9056148.1"/>
    <property type="molecule type" value="Genomic_DNA"/>
</dbReference>
<keyword evidence="2" id="KW-1185">Reference proteome</keyword>
<accession>A0ACC2S1A4</accession>
<protein>
    <submittedName>
        <fullName evidence="1">Uncharacterized protein</fullName>
    </submittedName>
</protein>
<gene>
    <name evidence="1" type="ORF">DSO57_1035976</name>
</gene>
<organism evidence="1 2">
    <name type="scientific">Entomophthora muscae</name>
    <dbReference type="NCBI Taxonomy" id="34485"/>
    <lineage>
        <taxon>Eukaryota</taxon>
        <taxon>Fungi</taxon>
        <taxon>Fungi incertae sedis</taxon>
        <taxon>Zoopagomycota</taxon>
        <taxon>Entomophthoromycotina</taxon>
        <taxon>Entomophthoromycetes</taxon>
        <taxon>Entomophthorales</taxon>
        <taxon>Entomophthoraceae</taxon>
        <taxon>Entomophthora</taxon>
    </lineage>
</organism>